<name>A0AAX2EEF0_9BACI</name>
<dbReference type="InterPro" id="IPR059176">
    <property type="entry name" value="UDP-X_N"/>
</dbReference>
<proteinExistence type="predicted"/>
<dbReference type="PROSITE" id="PS51462">
    <property type="entry name" value="NUDIX"/>
    <property type="match status" value="1"/>
</dbReference>
<dbReference type="Pfam" id="PF12535">
    <property type="entry name" value="Nudix_N"/>
    <property type="match status" value="1"/>
</dbReference>
<dbReference type="SUPFAM" id="SSF55811">
    <property type="entry name" value="Nudix"/>
    <property type="match status" value="1"/>
</dbReference>
<reference evidence="4 5" key="1">
    <citation type="submission" date="2016-10" db="EMBL/GenBank/DDBJ databases">
        <authorList>
            <person name="Varghese N."/>
            <person name="Submissions S."/>
        </authorList>
    </citation>
    <scope>NUCLEOTIDE SEQUENCE [LARGE SCALE GENOMIC DNA]</scope>
    <source>
        <strain evidence="4 5">DSM 21619</strain>
    </source>
</reference>
<dbReference type="Pfam" id="PF00293">
    <property type="entry name" value="NUDIX"/>
    <property type="match status" value="1"/>
</dbReference>
<evidence type="ECO:0000313" key="4">
    <source>
        <dbReference type="EMBL" id="SEM95949.1"/>
    </source>
</evidence>
<evidence type="ECO:0000313" key="5">
    <source>
        <dbReference type="Proteomes" id="UP000199735"/>
    </source>
</evidence>
<organism evidence="4 5">
    <name type="scientific">Terribacillus saccharophilus</name>
    <dbReference type="NCBI Taxonomy" id="361277"/>
    <lineage>
        <taxon>Bacteria</taxon>
        <taxon>Bacillati</taxon>
        <taxon>Bacillota</taxon>
        <taxon>Bacilli</taxon>
        <taxon>Bacillales</taxon>
        <taxon>Bacillaceae</taxon>
        <taxon>Terribacillus</taxon>
    </lineage>
</organism>
<dbReference type="Gene3D" id="3.90.79.10">
    <property type="entry name" value="Nucleoside Triphosphate Pyrophosphohydrolase"/>
    <property type="match status" value="1"/>
</dbReference>
<comment type="cofactor">
    <cofactor evidence="1">
        <name>Mg(2+)</name>
        <dbReference type="ChEBI" id="CHEBI:18420"/>
    </cofactor>
</comment>
<accession>A0AAX2EEF0</accession>
<keyword evidence="2" id="KW-0378">Hydrolase</keyword>
<dbReference type="EMBL" id="FOCD01000001">
    <property type="protein sequence ID" value="SEM95949.1"/>
    <property type="molecule type" value="Genomic_DNA"/>
</dbReference>
<comment type="caution">
    <text evidence="4">The sequence shown here is derived from an EMBL/GenBank/DDBJ whole genome shotgun (WGS) entry which is preliminary data.</text>
</comment>
<dbReference type="Gene3D" id="6.10.250.1120">
    <property type="match status" value="1"/>
</dbReference>
<dbReference type="CDD" id="cd04672">
    <property type="entry name" value="NUDIX_CDP-Chase_like"/>
    <property type="match status" value="1"/>
</dbReference>
<dbReference type="InterPro" id="IPR000086">
    <property type="entry name" value="NUDIX_hydrolase_dom"/>
</dbReference>
<dbReference type="PANTHER" id="PTHR43046:SF16">
    <property type="entry name" value="ADP-RIBOSE PYROPHOSPHATASE YJHB-RELATED"/>
    <property type="match status" value="1"/>
</dbReference>
<dbReference type="AlphaFoldDB" id="A0AAX2EEF0"/>
<evidence type="ECO:0000259" key="3">
    <source>
        <dbReference type="PROSITE" id="PS51462"/>
    </source>
</evidence>
<sequence length="208" mass="23462">MIVLEKWLEWARRIQAISQAGLHFSKDVFDRERYEELQQLSAEIIANYTGQSAEEIGGALAAQKGYPTPKLDIRGVVFQDDGKLLLVKEKMDNRWSLPGGFCEVGLSASENAVKEIKEESGYDVVPKKLLAVLDSDKHTDKPQMFHYYKIFLQCEIVGGGAQESVETSEIGFFGESELPPLSLKRNTEAQIKMLFEALRDPEKESIFD</sequence>
<dbReference type="InterPro" id="IPR015797">
    <property type="entry name" value="NUDIX_hydrolase-like_dom_sf"/>
</dbReference>
<feature type="domain" description="Nudix hydrolase" evidence="3">
    <location>
        <begin position="68"/>
        <end position="197"/>
    </location>
</feature>
<dbReference type="PANTHER" id="PTHR43046">
    <property type="entry name" value="GDP-MANNOSE MANNOSYL HYDROLASE"/>
    <property type="match status" value="1"/>
</dbReference>
<gene>
    <name evidence="4" type="ORF">SAMN04489762_1518</name>
</gene>
<protein>
    <submittedName>
        <fullName evidence="4">ADP-ribose pyrophosphatase YjhB, NUDIX family</fullName>
    </submittedName>
</protein>
<dbReference type="GO" id="GO:0016787">
    <property type="term" value="F:hydrolase activity"/>
    <property type="evidence" value="ECO:0007669"/>
    <property type="project" value="UniProtKB-KW"/>
</dbReference>
<evidence type="ECO:0000256" key="2">
    <source>
        <dbReference type="ARBA" id="ARBA00022801"/>
    </source>
</evidence>
<evidence type="ECO:0000256" key="1">
    <source>
        <dbReference type="ARBA" id="ARBA00001946"/>
    </source>
</evidence>
<dbReference type="Proteomes" id="UP000199735">
    <property type="component" value="Unassembled WGS sequence"/>
</dbReference>